<proteinExistence type="predicted"/>
<dbReference type="EMBL" id="CP026244">
    <property type="protein sequence ID" value="AWO97563.1"/>
    <property type="molecule type" value="Genomic_DNA"/>
</dbReference>
<evidence type="ECO:0000313" key="2">
    <source>
        <dbReference type="EMBL" id="AWO97563.1"/>
    </source>
</evidence>
<evidence type="ECO:0000256" key="1">
    <source>
        <dbReference type="SAM" id="MobiDB-lite"/>
    </source>
</evidence>
<organism evidence="2 3">
    <name type="scientific">Scophthalmus maximus</name>
    <name type="common">Turbot</name>
    <name type="synonym">Psetta maxima</name>
    <dbReference type="NCBI Taxonomy" id="52904"/>
    <lineage>
        <taxon>Eukaryota</taxon>
        <taxon>Metazoa</taxon>
        <taxon>Chordata</taxon>
        <taxon>Craniata</taxon>
        <taxon>Vertebrata</taxon>
        <taxon>Euteleostomi</taxon>
        <taxon>Actinopterygii</taxon>
        <taxon>Neopterygii</taxon>
        <taxon>Teleostei</taxon>
        <taxon>Neoteleostei</taxon>
        <taxon>Acanthomorphata</taxon>
        <taxon>Carangaria</taxon>
        <taxon>Pleuronectiformes</taxon>
        <taxon>Pleuronectoidei</taxon>
        <taxon>Scophthalmidae</taxon>
        <taxon>Scophthalmus</taxon>
    </lineage>
</organism>
<dbReference type="Proteomes" id="UP000246464">
    <property type="component" value="Chromosome 2"/>
</dbReference>
<gene>
    <name evidence="2" type="ORF">SMAX5B_001456</name>
</gene>
<reference evidence="2 3" key="1">
    <citation type="submission" date="2017-12" db="EMBL/GenBank/DDBJ databases">
        <title>Integrating genomic resources of turbot (Scophthalmus maximus) in depth evaluation of genetic and physical mapping variation across individuals.</title>
        <authorList>
            <person name="Martinez P."/>
        </authorList>
    </citation>
    <scope>NUCLEOTIDE SEQUENCE [LARGE SCALE GENOMIC DNA]</scope>
</reference>
<evidence type="ECO:0000313" key="3">
    <source>
        <dbReference type="Proteomes" id="UP000246464"/>
    </source>
</evidence>
<protein>
    <submittedName>
        <fullName evidence="2">Uncharacterized protein</fullName>
    </submittedName>
</protein>
<feature type="region of interest" description="Disordered" evidence="1">
    <location>
        <begin position="15"/>
        <end position="41"/>
    </location>
</feature>
<dbReference type="AlphaFoldDB" id="A0A2U9B0W8"/>
<sequence length="88" mass="9327">MAEVKVRVCTSVPSGMLQPHRMNELTSSPASPPGYPGTNKGRLIMDSRCRVGCAVSGGSAFEQLARVNKSDWRMSAAAPCRAEAVSCN</sequence>
<accession>A0A2U9B0W8</accession>
<name>A0A2U9B0W8_SCOMX</name>
<keyword evidence="3" id="KW-1185">Reference proteome</keyword>